<dbReference type="SUPFAM" id="SSF46689">
    <property type="entry name" value="Homeodomain-like"/>
    <property type="match status" value="1"/>
</dbReference>
<dbReference type="GO" id="GO:0005634">
    <property type="term" value="C:nucleus"/>
    <property type="evidence" value="ECO:0007669"/>
    <property type="project" value="UniProtKB-SubCell"/>
</dbReference>
<evidence type="ECO:0000313" key="10">
    <source>
        <dbReference type="EMBL" id="GBN14185.1"/>
    </source>
</evidence>
<evidence type="ECO:0000256" key="2">
    <source>
        <dbReference type="ARBA" id="ARBA00022737"/>
    </source>
</evidence>
<feature type="domain" description="Myb-like" evidence="8">
    <location>
        <begin position="1"/>
        <end position="36"/>
    </location>
</feature>
<accession>A0A4Y2LHE8</accession>
<keyword evidence="3" id="KW-0805">Transcription regulation</keyword>
<dbReference type="EMBL" id="BGPR01005873">
    <property type="protein sequence ID" value="GBN14185.1"/>
    <property type="molecule type" value="Genomic_DNA"/>
</dbReference>
<dbReference type="InterPro" id="IPR017930">
    <property type="entry name" value="Myb_dom"/>
</dbReference>
<keyword evidence="4" id="KW-0238">DNA-binding</keyword>
<dbReference type="PROSITE" id="PS50090">
    <property type="entry name" value="MYB_LIKE"/>
    <property type="match status" value="1"/>
</dbReference>
<keyword evidence="11" id="KW-1185">Reference proteome</keyword>
<dbReference type="PROSITE" id="PS51294">
    <property type="entry name" value="HTH_MYB"/>
    <property type="match status" value="1"/>
</dbReference>
<evidence type="ECO:0000259" key="8">
    <source>
        <dbReference type="PROSITE" id="PS50090"/>
    </source>
</evidence>
<name>A0A4Y2LHE8_ARAVE</name>
<keyword evidence="6" id="KW-0539">Nucleus</keyword>
<evidence type="ECO:0000256" key="4">
    <source>
        <dbReference type="ARBA" id="ARBA00023125"/>
    </source>
</evidence>
<sequence>MIVHYHRMLGNQWSKIAKQLPGRTDNSIKNHWNSTLKKKVGLFTAEFCNPSTKTTKKKKYVNQSSHNFKTPKENTASVQRNIGLPRGSIQGTPACSEKTPGQEFSKVFSQSIQFNPVQIKVEPPSSADEIEDGTTNVIGISDSGYMGVLNSTKIPESDMVLSPMKLKQEPSFPSVELIPGVELMQDVSPLSADVDNLDVSEIMNSGTFANLSMSDLVQGTEISLPNTPMKPSLQDPIKYSFDGRSIFQALKQEHLNEVLIPIPSPVMNKLASPKTANGLCRKRNIMQQTSQLTDSGNETYLHIPLESEQEMLSFIKQEALNTDPSLGNAEDLNCMANISFSSIDNGVVKDDALFYDVAGTSAFGLEDYKVFNEYLMSTTPVKAGAPMQPLTFSPSQFLNTPTMKSTNALTSTPKRHIETPTLSPMDHADSSSVLRTPKVSCFNSTIRTPTPIKEVLDDISRNSADRRRRIGYIRAELKKNSLETMSSSRYDECDPTNKENIYPPKRARKALHKAWMTDSELALDSVSDTTNPETPSKSLLGDSSVAFSPPSIIKETLMDSTAELNTAFVAPSGRIRAKKKRRKEELTPRRFDFAQALIEWERKVTNGRTVHQEHLTELARQWVSTIQPRSLQL</sequence>
<dbReference type="CDD" id="cd00167">
    <property type="entry name" value="SANT"/>
    <property type="match status" value="1"/>
</dbReference>
<protein>
    <submittedName>
        <fullName evidence="10">Uncharacterized protein</fullName>
    </submittedName>
</protein>
<comment type="subcellular location">
    <subcellularLocation>
        <location evidence="1">Nucleus</location>
    </subcellularLocation>
</comment>
<evidence type="ECO:0000256" key="1">
    <source>
        <dbReference type="ARBA" id="ARBA00004123"/>
    </source>
</evidence>
<dbReference type="PANTHER" id="PTHR47997">
    <property type="entry name" value="MYB DOMAIN PROTEIN 55"/>
    <property type="match status" value="1"/>
</dbReference>
<comment type="caution">
    <text evidence="10">The sequence shown here is derived from an EMBL/GenBank/DDBJ whole genome shotgun (WGS) entry which is preliminary data.</text>
</comment>
<dbReference type="GO" id="GO:0003677">
    <property type="term" value="F:DNA binding"/>
    <property type="evidence" value="ECO:0007669"/>
    <property type="project" value="UniProtKB-KW"/>
</dbReference>
<keyword evidence="5" id="KW-0804">Transcription</keyword>
<evidence type="ECO:0000259" key="9">
    <source>
        <dbReference type="PROSITE" id="PS51294"/>
    </source>
</evidence>
<dbReference type="SMART" id="SM00717">
    <property type="entry name" value="SANT"/>
    <property type="match status" value="1"/>
</dbReference>
<evidence type="ECO:0000256" key="5">
    <source>
        <dbReference type="ARBA" id="ARBA00023163"/>
    </source>
</evidence>
<dbReference type="AlphaFoldDB" id="A0A4Y2LHE8"/>
<feature type="region of interest" description="Disordered" evidence="7">
    <location>
        <begin position="406"/>
        <end position="431"/>
    </location>
</feature>
<dbReference type="Pfam" id="PF00249">
    <property type="entry name" value="Myb_DNA-binding"/>
    <property type="match status" value="1"/>
</dbReference>
<dbReference type="Gene3D" id="1.10.10.60">
    <property type="entry name" value="Homeodomain-like"/>
    <property type="match status" value="1"/>
</dbReference>
<dbReference type="Proteomes" id="UP000499080">
    <property type="component" value="Unassembled WGS sequence"/>
</dbReference>
<organism evidence="10 11">
    <name type="scientific">Araneus ventricosus</name>
    <name type="common">Orbweaver spider</name>
    <name type="synonym">Epeira ventricosa</name>
    <dbReference type="NCBI Taxonomy" id="182803"/>
    <lineage>
        <taxon>Eukaryota</taxon>
        <taxon>Metazoa</taxon>
        <taxon>Ecdysozoa</taxon>
        <taxon>Arthropoda</taxon>
        <taxon>Chelicerata</taxon>
        <taxon>Arachnida</taxon>
        <taxon>Araneae</taxon>
        <taxon>Araneomorphae</taxon>
        <taxon>Entelegynae</taxon>
        <taxon>Araneoidea</taxon>
        <taxon>Araneidae</taxon>
        <taxon>Araneus</taxon>
    </lineage>
</organism>
<gene>
    <name evidence="10" type="ORF">AVEN_119979_1</name>
</gene>
<keyword evidence="2" id="KW-0677">Repeat</keyword>
<evidence type="ECO:0000313" key="11">
    <source>
        <dbReference type="Proteomes" id="UP000499080"/>
    </source>
</evidence>
<dbReference type="PANTHER" id="PTHR47997:SF75">
    <property type="entry name" value="MYB DOMAIN PROTEIN 55"/>
    <property type="match status" value="1"/>
</dbReference>
<proteinExistence type="predicted"/>
<dbReference type="InterPro" id="IPR051953">
    <property type="entry name" value="Plant_SW-associated_TFs"/>
</dbReference>
<dbReference type="InterPro" id="IPR001005">
    <property type="entry name" value="SANT/Myb"/>
</dbReference>
<dbReference type="OrthoDB" id="2143914at2759"/>
<evidence type="ECO:0000256" key="7">
    <source>
        <dbReference type="SAM" id="MobiDB-lite"/>
    </source>
</evidence>
<feature type="domain" description="HTH myb-type" evidence="9">
    <location>
        <begin position="1"/>
        <end position="40"/>
    </location>
</feature>
<evidence type="ECO:0000256" key="3">
    <source>
        <dbReference type="ARBA" id="ARBA00023015"/>
    </source>
</evidence>
<reference evidence="10 11" key="1">
    <citation type="journal article" date="2019" name="Sci. Rep.">
        <title>Orb-weaving spider Araneus ventricosus genome elucidates the spidroin gene catalogue.</title>
        <authorList>
            <person name="Kono N."/>
            <person name="Nakamura H."/>
            <person name="Ohtoshi R."/>
            <person name="Moran D.A.P."/>
            <person name="Shinohara A."/>
            <person name="Yoshida Y."/>
            <person name="Fujiwara M."/>
            <person name="Mori M."/>
            <person name="Tomita M."/>
            <person name="Arakawa K."/>
        </authorList>
    </citation>
    <scope>NUCLEOTIDE SEQUENCE [LARGE SCALE GENOMIC DNA]</scope>
</reference>
<dbReference type="InterPro" id="IPR009057">
    <property type="entry name" value="Homeodomain-like_sf"/>
</dbReference>
<evidence type="ECO:0000256" key="6">
    <source>
        <dbReference type="ARBA" id="ARBA00023242"/>
    </source>
</evidence>